<organism evidence="2 3">
    <name type="scientific">Bifidobacterium reuteri</name>
    <dbReference type="NCBI Taxonomy" id="983706"/>
    <lineage>
        <taxon>Bacteria</taxon>
        <taxon>Bacillati</taxon>
        <taxon>Actinomycetota</taxon>
        <taxon>Actinomycetes</taxon>
        <taxon>Bifidobacteriales</taxon>
        <taxon>Bifidobacteriaceae</taxon>
        <taxon>Bifidobacterium</taxon>
    </lineage>
</organism>
<accession>A0A5J5E1W8</accession>
<dbReference type="EMBL" id="RZUG01000028">
    <property type="protein sequence ID" value="KAA8823128.1"/>
    <property type="molecule type" value="Genomic_DNA"/>
</dbReference>
<dbReference type="PROSITE" id="PS51257">
    <property type="entry name" value="PROKAR_LIPOPROTEIN"/>
    <property type="match status" value="1"/>
</dbReference>
<gene>
    <name evidence="2" type="ORF">EMO92_10490</name>
</gene>
<keyword evidence="1" id="KW-0732">Signal</keyword>
<comment type="caution">
    <text evidence="2">The sequence shown here is derived from an EMBL/GenBank/DDBJ whole genome shotgun (WGS) entry which is preliminary data.</text>
</comment>
<dbReference type="Proteomes" id="UP000326251">
    <property type="component" value="Unassembled WGS sequence"/>
</dbReference>
<dbReference type="AlphaFoldDB" id="A0A5J5E1W8"/>
<evidence type="ECO:0000313" key="2">
    <source>
        <dbReference type="EMBL" id="KAA8823128.1"/>
    </source>
</evidence>
<dbReference type="RefSeq" id="WP_150336036.1">
    <property type="nucleotide sequence ID" value="NZ_RZUG01000028.1"/>
</dbReference>
<sequence>MIKMIIRAGIGALACLISLGLSGCGSVSSVDRPCGWSTEARSADAAMSVFLDGVRDKDVERICSVVTSNGSDTPTRAQIRDSLAAIHDSFGAISSNTFVFDLQSAQSLDYFYEVTLSYQHREVKQDTGELVKPQASFRVVSEGYRRLQEQSNKYGPDSSHVPQDFDGGPYLVEWDPYDFTHVTLAAETR</sequence>
<protein>
    <submittedName>
        <fullName evidence="2">Uncharacterized protein</fullName>
    </submittedName>
</protein>
<reference evidence="2 3" key="1">
    <citation type="journal article" date="2019" name="Syst. Appl. Microbiol.">
        <title>Characterization of Bifidobacterium species in feaces of the Egyptian fruit bat: Description of B. vespertilionis sp. nov. and B. rousetti sp. nov.</title>
        <authorList>
            <person name="Modesto M."/>
            <person name="Satti M."/>
            <person name="Watanabe K."/>
            <person name="Puglisi E."/>
            <person name="Morelli L."/>
            <person name="Huang C.-H."/>
            <person name="Liou J.-S."/>
            <person name="Miyashita M."/>
            <person name="Tamura T."/>
            <person name="Saito S."/>
            <person name="Mori K."/>
            <person name="Huang L."/>
            <person name="Sciavilla P."/>
            <person name="Sandri C."/>
            <person name="Spiezio C."/>
            <person name="Vitali F."/>
            <person name="Cavalieri D."/>
            <person name="Perpetuini G."/>
            <person name="Tofalo R."/>
            <person name="Bonetti A."/>
            <person name="Arita M."/>
            <person name="Mattarelli P."/>
        </authorList>
    </citation>
    <scope>NUCLEOTIDE SEQUENCE [LARGE SCALE GENOMIC DNA]</scope>
    <source>
        <strain evidence="2 3">RST19</strain>
    </source>
</reference>
<name>A0A5J5E1W8_9BIFI</name>
<evidence type="ECO:0000313" key="3">
    <source>
        <dbReference type="Proteomes" id="UP000326251"/>
    </source>
</evidence>
<feature type="chain" id="PRO_5038619583" evidence="1">
    <location>
        <begin position="24"/>
        <end position="189"/>
    </location>
</feature>
<feature type="signal peptide" evidence="1">
    <location>
        <begin position="1"/>
        <end position="23"/>
    </location>
</feature>
<evidence type="ECO:0000256" key="1">
    <source>
        <dbReference type="SAM" id="SignalP"/>
    </source>
</evidence>
<proteinExistence type="predicted"/>